<dbReference type="Pfam" id="PF01644">
    <property type="entry name" value="Chitin_synth_1"/>
    <property type="match status" value="1"/>
</dbReference>
<feature type="compositionally biased region" description="Polar residues" evidence="6">
    <location>
        <begin position="77"/>
        <end position="87"/>
    </location>
</feature>
<feature type="transmembrane region" description="Helical" evidence="5">
    <location>
        <begin position="748"/>
        <end position="767"/>
    </location>
</feature>
<sequence length="879" mass="98398">MKLDNIKISVDSTVSSEPEICGHRKFKQNNYVESKKASKWFKIGIKQLQKQQSDVSVKDSEPDLEDLSYYDAIDEFASSTTHPQQQQKNEKPDDATVKSAISLLALEHSPPQTIATQDAVRVPLKPPAHPPPNFYQIDKRDSMKRIPGKKSSASSTSISNLISSKSIDNFPTKNSVKSILGGSASKNEHKELQQQKELIQSRKNSGSITSISASQKSKTPVVSRSNSEKGVRFSKSALKFEYVKDIDDEPTSATAPTNVEISINDQEKELEKIQKRLEGKGEFSIVDIGDGDNDDNFEINQTGNQPRRLSSKTYEMPLPLETNAVQYDPIAPGSSDEKPKGGSNSSLANSRTSLKIVPLKDNKFVIDVKVSSKVYEGMKYDGNSENGEEFSMLRYTAITCDPDSFKNENYKLRQQQYKPLPRETKIAIVITMYNEDDLLFCKSFRAIMKNISYLCSGKALWTPESWKEVVVVIVSDGRAKVNKSTLNVMSVMGLYMDGLTKASVDGKDVQAHMFEYTAQASVDHDLKRRGVHDTNEGITIMPCQTIFLLKEKNAKKINSHRWFFNAICATLDPEVCILLDVGTKPTKESLFHLFNAFYFNENVGGACGEIAAELGKYYKNLLNPLVAVQNFEYKMSNILDKPLESVFGYISVLPGAFSAYRYRALKGEPLQCYFKGETPHGENVAEANMYLPQGSKILYTVVSIIFSILMFLMLFMAIWTVCLSVQSFQASGLSFTDFVSKTPSFRDIIISLVTVYGVYVFASFLHMDIIHCILCTGQYMFLLPTYVNIFMVYSFCNIHDVTWGTKGDNVPTPVAAVKAEKGADGKTVAIVEVPDEREDIDAIWVEHKEEMDQHALYLRAKIQIDETKPNAQTLHDGKN</sequence>
<feature type="domain" description="Chitin synthase N-terminal" evidence="7">
    <location>
        <begin position="354"/>
        <end position="424"/>
    </location>
</feature>
<evidence type="ECO:0000256" key="6">
    <source>
        <dbReference type="SAM" id="MobiDB-lite"/>
    </source>
</evidence>
<keyword evidence="4 5" id="KW-0472">Membrane</keyword>
<dbReference type="InterPro" id="IPR004835">
    <property type="entry name" value="Chitin_synth"/>
</dbReference>
<dbReference type="PANTHER" id="PTHR22914:SF44">
    <property type="entry name" value="CHITIN SYNTHASE 2"/>
    <property type="match status" value="1"/>
</dbReference>
<feature type="compositionally biased region" description="Low complexity" evidence="6">
    <location>
        <begin position="149"/>
        <end position="167"/>
    </location>
</feature>
<feature type="transmembrane region" description="Helical" evidence="5">
    <location>
        <begin position="697"/>
        <end position="728"/>
    </location>
</feature>
<name>A0AAD5XI47_9FUNG</name>
<dbReference type="Proteomes" id="UP001211907">
    <property type="component" value="Unassembled WGS sequence"/>
</dbReference>
<accession>A0AAD5XI47</accession>
<comment type="catalytic activity">
    <reaction evidence="5">
        <text>[(1-&gt;4)-N-acetyl-beta-D-glucosaminyl](n) + UDP-N-acetyl-alpha-D-glucosamine = [(1-&gt;4)-N-acetyl-beta-D-glucosaminyl](n+1) + UDP + H(+)</text>
        <dbReference type="Rhea" id="RHEA:16637"/>
        <dbReference type="Rhea" id="RHEA-COMP:9593"/>
        <dbReference type="Rhea" id="RHEA-COMP:9595"/>
        <dbReference type="ChEBI" id="CHEBI:15378"/>
        <dbReference type="ChEBI" id="CHEBI:17029"/>
        <dbReference type="ChEBI" id="CHEBI:57705"/>
        <dbReference type="ChEBI" id="CHEBI:58223"/>
        <dbReference type="EC" id="2.4.1.16"/>
    </reaction>
</comment>
<dbReference type="GO" id="GO:0030428">
    <property type="term" value="C:cell septum"/>
    <property type="evidence" value="ECO:0007669"/>
    <property type="project" value="TreeGrafter"/>
</dbReference>
<feature type="transmembrane region" description="Helical" evidence="5">
    <location>
        <begin position="779"/>
        <end position="795"/>
    </location>
</feature>
<evidence type="ECO:0000256" key="2">
    <source>
        <dbReference type="ARBA" id="ARBA00022692"/>
    </source>
</evidence>
<evidence type="ECO:0000256" key="5">
    <source>
        <dbReference type="RuleBase" id="RU366040"/>
    </source>
</evidence>
<comment type="caution">
    <text evidence="5">Lacks conserved residue(s) required for the propagation of feature annotation.</text>
</comment>
<feature type="compositionally biased region" description="Pro residues" evidence="6">
    <location>
        <begin position="124"/>
        <end position="133"/>
    </location>
</feature>
<evidence type="ECO:0000256" key="3">
    <source>
        <dbReference type="ARBA" id="ARBA00022989"/>
    </source>
</evidence>
<feature type="compositionally biased region" description="Polar residues" evidence="6">
    <location>
        <begin position="195"/>
        <end position="225"/>
    </location>
</feature>
<keyword evidence="5" id="KW-0961">Cell wall biogenesis/degradation</keyword>
<organism evidence="8 9">
    <name type="scientific">Physocladia obscura</name>
    <dbReference type="NCBI Taxonomy" id="109957"/>
    <lineage>
        <taxon>Eukaryota</taxon>
        <taxon>Fungi</taxon>
        <taxon>Fungi incertae sedis</taxon>
        <taxon>Chytridiomycota</taxon>
        <taxon>Chytridiomycota incertae sedis</taxon>
        <taxon>Chytridiomycetes</taxon>
        <taxon>Chytridiales</taxon>
        <taxon>Chytriomycetaceae</taxon>
        <taxon>Physocladia</taxon>
    </lineage>
</organism>
<dbReference type="EMBL" id="JADGJH010000756">
    <property type="protein sequence ID" value="KAJ3123176.1"/>
    <property type="molecule type" value="Genomic_DNA"/>
</dbReference>
<protein>
    <recommendedName>
        <fullName evidence="5">Chitin synthase</fullName>
        <ecNumber evidence="5">2.4.1.16</ecNumber>
    </recommendedName>
</protein>
<dbReference type="AlphaFoldDB" id="A0AAD5XI47"/>
<feature type="region of interest" description="Disordered" evidence="6">
    <location>
        <begin position="326"/>
        <end position="349"/>
    </location>
</feature>
<comment type="function">
    <text evidence="5">Polymerizes chitin, a structural polymer of the cell wall and septum, by transferring the sugar moiety of UDP-GlcNAc to the non-reducing end of the growing chitin polymer.</text>
</comment>
<keyword evidence="9" id="KW-1185">Reference proteome</keyword>
<dbReference type="GO" id="GO:0005886">
    <property type="term" value="C:plasma membrane"/>
    <property type="evidence" value="ECO:0007669"/>
    <property type="project" value="UniProtKB-SubCell"/>
</dbReference>
<comment type="caution">
    <text evidence="8">The sequence shown here is derived from an EMBL/GenBank/DDBJ whole genome shotgun (WGS) entry which is preliminary data.</text>
</comment>
<evidence type="ECO:0000313" key="8">
    <source>
        <dbReference type="EMBL" id="KAJ3123176.1"/>
    </source>
</evidence>
<dbReference type="Pfam" id="PF08407">
    <property type="entry name" value="Chitin_synth_1N"/>
    <property type="match status" value="1"/>
</dbReference>
<evidence type="ECO:0000313" key="9">
    <source>
        <dbReference type="Proteomes" id="UP001211907"/>
    </source>
</evidence>
<dbReference type="InterPro" id="IPR013616">
    <property type="entry name" value="Chitin_synth_N"/>
</dbReference>
<comment type="similarity">
    <text evidence="5">Belongs to the chitin synthase family.</text>
</comment>
<dbReference type="GO" id="GO:0071555">
    <property type="term" value="P:cell wall organization"/>
    <property type="evidence" value="ECO:0007669"/>
    <property type="project" value="UniProtKB-KW"/>
</dbReference>
<feature type="region of interest" description="Disordered" evidence="6">
    <location>
        <begin position="77"/>
        <end position="230"/>
    </location>
</feature>
<dbReference type="GO" id="GO:0006031">
    <property type="term" value="P:chitin biosynthetic process"/>
    <property type="evidence" value="ECO:0007669"/>
    <property type="project" value="UniProtKB-UniRule"/>
</dbReference>
<keyword evidence="2 5" id="KW-0812">Transmembrane</keyword>
<dbReference type="EC" id="2.4.1.16" evidence="5"/>
<reference evidence="8" key="1">
    <citation type="submission" date="2020-05" db="EMBL/GenBank/DDBJ databases">
        <title>Phylogenomic resolution of chytrid fungi.</title>
        <authorList>
            <person name="Stajich J.E."/>
            <person name="Amses K."/>
            <person name="Simmons R."/>
            <person name="Seto K."/>
            <person name="Myers J."/>
            <person name="Bonds A."/>
            <person name="Quandt C.A."/>
            <person name="Barry K."/>
            <person name="Liu P."/>
            <person name="Grigoriev I."/>
            <person name="Longcore J.E."/>
            <person name="James T.Y."/>
        </authorList>
    </citation>
    <scope>NUCLEOTIDE SEQUENCE</scope>
    <source>
        <strain evidence="8">JEL0513</strain>
    </source>
</reference>
<feature type="compositionally biased region" description="Polar residues" evidence="6">
    <location>
        <begin position="298"/>
        <end position="310"/>
    </location>
</feature>
<dbReference type="GO" id="GO:0004100">
    <property type="term" value="F:chitin synthase activity"/>
    <property type="evidence" value="ECO:0007669"/>
    <property type="project" value="UniProtKB-UniRule"/>
</dbReference>
<proteinExistence type="inferred from homology"/>
<comment type="subcellular location">
    <subcellularLocation>
        <location evidence="5">Cell membrane</location>
        <topology evidence="5">Multi-pass membrane protein</topology>
    </subcellularLocation>
    <subcellularLocation>
        <location evidence="1">Membrane</location>
        <topology evidence="1">Multi-pass membrane protein</topology>
    </subcellularLocation>
</comment>
<keyword evidence="5" id="KW-1003">Cell membrane</keyword>
<keyword evidence="5" id="KW-0328">Glycosyltransferase</keyword>
<keyword evidence="5" id="KW-0808">Transferase</keyword>
<feature type="region of interest" description="Disordered" evidence="6">
    <location>
        <begin position="286"/>
        <end position="310"/>
    </location>
</feature>
<keyword evidence="3 5" id="KW-1133">Transmembrane helix</keyword>
<evidence type="ECO:0000256" key="4">
    <source>
        <dbReference type="ARBA" id="ARBA00023136"/>
    </source>
</evidence>
<evidence type="ECO:0000259" key="7">
    <source>
        <dbReference type="Pfam" id="PF08407"/>
    </source>
</evidence>
<evidence type="ECO:0000256" key="1">
    <source>
        <dbReference type="ARBA" id="ARBA00004141"/>
    </source>
</evidence>
<gene>
    <name evidence="8" type="primary">CHS2_6</name>
    <name evidence="8" type="ORF">HK100_011695</name>
</gene>
<dbReference type="PANTHER" id="PTHR22914">
    <property type="entry name" value="CHITIN SYNTHASE"/>
    <property type="match status" value="1"/>
</dbReference>